<keyword evidence="2" id="KW-1185">Reference proteome</keyword>
<dbReference type="RefSeq" id="WP_280661270.1">
    <property type="nucleotide sequence ID" value="NZ_CP120373.1"/>
</dbReference>
<proteinExistence type="predicted"/>
<reference evidence="1 2" key="1">
    <citation type="submission" date="2023-03" db="EMBL/GenBank/DDBJ databases">
        <authorList>
            <person name="Kaur S."/>
            <person name="Espinosa-Saiz D."/>
            <person name="Velazquez E."/>
            <person name="Menendez E."/>
            <person name="diCenzo G.C."/>
        </authorList>
    </citation>
    <scope>NUCLEOTIDE SEQUENCE [LARGE SCALE GENOMIC DNA]</scope>
    <source>
        <strain evidence="1 2">LMG 24692</strain>
    </source>
</reference>
<dbReference type="EMBL" id="CP120373">
    <property type="protein sequence ID" value="WEX89294.1"/>
    <property type="molecule type" value="Genomic_DNA"/>
</dbReference>
<dbReference type="Proteomes" id="UP001229355">
    <property type="component" value="Chromosome 1"/>
</dbReference>
<evidence type="ECO:0000313" key="1">
    <source>
        <dbReference type="EMBL" id="WEX89294.1"/>
    </source>
</evidence>
<sequence>MSKNRIPENLISLHAGEEAVSRSSLELISGDEDLLLHVLMIERVMDTLQFYRVSYDEETEEQLIVKLLGARLFNALGSAMKLLLSGYYQAAAMHIRDILETSFLLDYFSTDRQLIERWKAVPEDQRNKEFGPVVVRKALDQRDGFKEMKRAEHYKLLCKLAGHPTFEGLGMLRPAPGEDAHMGPFFVPALLVATIQELVKVGVLASGTFTHFFRPTTGEQFRASIHRLEFTSVWFKKVFGREHDAAGYESLKEMLREMEAEEQGGPGI</sequence>
<name>A0ABY8DEJ2_9HYPH</name>
<gene>
    <name evidence="1" type="ORF">PZN02_001857</name>
</gene>
<evidence type="ECO:0000313" key="2">
    <source>
        <dbReference type="Proteomes" id="UP001229355"/>
    </source>
</evidence>
<organism evidence="1 2">
    <name type="scientific">Sinorhizobium garamanticum</name>
    <dbReference type="NCBI Taxonomy" id="680247"/>
    <lineage>
        <taxon>Bacteria</taxon>
        <taxon>Pseudomonadati</taxon>
        <taxon>Pseudomonadota</taxon>
        <taxon>Alphaproteobacteria</taxon>
        <taxon>Hyphomicrobiales</taxon>
        <taxon>Rhizobiaceae</taxon>
        <taxon>Sinorhizobium/Ensifer group</taxon>
        <taxon>Sinorhizobium</taxon>
    </lineage>
</organism>
<protein>
    <submittedName>
        <fullName evidence="1">Uncharacterized protein</fullName>
    </submittedName>
</protein>
<accession>A0ABY8DEJ2</accession>